<name>W6A7K3_9MOLU</name>
<dbReference type="STRING" id="1276246.SCULI_v1c04890"/>
<evidence type="ECO:0000313" key="3">
    <source>
        <dbReference type="Proteomes" id="UP000019267"/>
    </source>
</evidence>
<proteinExistence type="predicted"/>
<dbReference type="AlphaFoldDB" id="W6A7K3"/>
<evidence type="ECO:0008006" key="4">
    <source>
        <dbReference type="Google" id="ProtNLM"/>
    </source>
</evidence>
<accession>W6A7K3</accession>
<sequence>MNQDWNNLYWISLLNYSNHFYHLLNAINIDKGENNTKVQLIITKNNKQAIITYWFQKPNFYNSPDKVIISKSNLDSTNIVIWIMCFIVIGYLIATLLTIIYFIFYLKHLFKIK</sequence>
<protein>
    <recommendedName>
        <fullName evidence="4">Transmembrane protein</fullName>
    </recommendedName>
</protein>
<organism evidence="2 3">
    <name type="scientific">Spiroplasma culicicola AES-1</name>
    <dbReference type="NCBI Taxonomy" id="1276246"/>
    <lineage>
        <taxon>Bacteria</taxon>
        <taxon>Bacillati</taxon>
        <taxon>Mycoplasmatota</taxon>
        <taxon>Mollicutes</taxon>
        <taxon>Entomoplasmatales</taxon>
        <taxon>Spiroplasmataceae</taxon>
        <taxon>Spiroplasma</taxon>
    </lineage>
</organism>
<keyword evidence="3" id="KW-1185">Reference proteome</keyword>
<dbReference type="Proteomes" id="UP000019267">
    <property type="component" value="Chromosome"/>
</dbReference>
<feature type="transmembrane region" description="Helical" evidence="1">
    <location>
        <begin position="79"/>
        <end position="106"/>
    </location>
</feature>
<keyword evidence="1" id="KW-0472">Membrane</keyword>
<keyword evidence="1" id="KW-1133">Transmembrane helix</keyword>
<dbReference type="KEGG" id="scq:SCULI_v1c04890"/>
<evidence type="ECO:0000313" key="2">
    <source>
        <dbReference type="EMBL" id="AHI52830.1"/>
    </source>
</evidence>
<evidence type="ECO:0000256" key="1">
    <source>
        <dbReference type="SAM" id="Phobius"/>
    </source>
</evidence>
<reference evidence="2 3" key="1">
    <citation type="journal article" date="2014" name="Genome Biol. Evol.">
        <title>Molecular evolution of the substrate utilization strategies and putative virulence factors in mosquito-associated Spiroplasma species.</title>
        <authorList>
            <person name="Chang T.H."/>
            <person name="Lo W.S."/>
            <person name="Ku C."/>
            <person name="Chen L.L."/>
            <person name="Kuo C.H."/>
        </authorList>
    </citation>
    <scope>NUCLEOTIDE SEQUENCE [LARGE SCALE GENOMIC DNA]</scope>
    <source>
        <strain evidence="2">AES-1</strain>
    </source>
</reference>
<keyword evidence="1" id="KW-0812">Transmembrane</keyword>
<dbReference type="EMBL" id="CP006681">
    <property type="protein sequence ID" value="AHI52830.1"/>
    <property type="molecule type" value="Genomic_DNA"/>
</dbReference>
<dbReference type="HOGENOM" id="CLU_2131963_0_0_14"/>
<gene>
    <name evidence="2" type="ORF">SCULI_v1c04890</name>
</gene>
<dbReference type="RefSeq" id="WP_025363067.1">
    <property type="nucleotide sequence ID" value="NZ_CP006681.1"/>
</dbReference>